<evidence type="ECO:0000313" key="3">
    <source>
        <dbReference type="EMBL" id="OJJ70850.1"/>
    </source>
</evidence>
<dbReference type="Proteomes" id="UP000184499">
    <property type="component" value="Unassembled WGS sequence"/>
</dbReference>
<dbReference type="AlphaFoldDB" id="A0A1L9UGS6"/>
<evidence type="ECO:0000256" key="2">
    <source>
        <dbReference type="SAM" id="Phobius"/>
    </source>
</evidence>
<dbReference type="EMBL" id="KV878685">
    <property type="protein sequence ID" value="OJJ70850.1"/>
    <property type="molecule type" value="Genomic_DNA"/>
</dbReference>
<protein>
    <submittedName>
        <fullName evidence="3">Uncharacterized protein</fullName>
    </submittedName>
</protein>
<keyword evidence="4" id="KW-1185">Reference proteome</keyword>
<gene>
    <name evidence="3" type="ORF">ASPBRDRAFT_593403</name>
</gene>
<dbReference type="RefSeq" id="XP_067478098.1">
    <property type="nucleotide sequence ID" value="XM_067628039.1"/>
</dbReference>
<organism evidence="3 4">
    <name type="scientific">Aspergillus brasiliensis (strain CBS 101740 / IMI 381727 / IBT 21946)</name>
    <dbReference type="NCBI Taxonomy" id="767769"/>
    <lineage>
        <taxon>Eukaryota</taxon>
        <taxon>Fungi</taxon>
        <taxon>Dikarya</taxon>
        <taxon>Ascomycota</taxon>
        <taxon>Pezizomycotina</taxon>
        <taxon>Eurotiomycetes</taxon>
        <taxon>Eurotiomycetidae</taxon>
        <taxon>Eurotiales</taxon>
        <taxon>Aspergillaceae</taxon>
        <taxon>Aspergillus</taxon>
        <taxon>Aspergillus subgen. Circumdati</taxon>
    </lineage>
</organism>
<feature type="transmembrane region" description="Helical" evidence="2">
    <location>
        <begin position="77"/>
        <end position="94"/>
    </location>
</feature>
<sequence length="147" mass="16819">MRGEHHWQEDIVSQQWPAEKYKEGARGSGRIKQKHGKGRRTSSPSNRTGPLLGSSVICNSSVRPSGTKFALTNQPRFIELLLASWLIFYLYWLLSPSLIQFHYRLRSFSPLSVGGFFFLSSPSRPGVTQPCWSDRFVFPVRFISLSR</sequence>
<keyword evidence="2" id="KW-1133">Transmembrane helix</keyword>
<evidence type="ECO:0000256" key="1">
    <source>
        <dbReference type="SAM" id="MobiDB-lite"/>
    </source>
</evidence>
<evidence type="ECO:0000313" key="4">
    <source>
        <dbReference type="Proteomes" id="UP000184499"/>
    </source>
</evidence>
<feature type="compositionally biased region" description="Basic residues" evidence="1">
    <location>
        <begin position="29"/>
        <end position="40"/>
    </location>
</feature>
<proteinExistence type="predicted"/>
<name>A0A1L9UGS6_ASPBC</name>
<reference evidence="4" key="1">
    <citation type="journal article" date="2017" name="Genome Biol.">
        <title>Comparative genomics reveals high biological diversity and specific adaptations in the industrially and medically important fungal genus Aspergillus.</title>
        <authorList>
            <person name="de Vries R.P."/>
            <person name="Riley R."/>
            <person name="Wiebenga A."/>
            <person name="Aguilar-Osorio G."/>
            <person name="Amillis S."/>
            <person name="Uchima C.A."/>
            <person name="Anderluh G."/>
            <person name="Asadollahi M."/>
            <person name="Askin M."/>
            <person name="Barry K."/>
            <person name="Battaglia E."/>
            <person name="Bayram O."/>
            <person name="Benocci T."/>
            <person name="Braus-Stromeyer S.A."/>
            <person name="Caldana C."/>
            <person name="Canovas D."/>
            <person name="Cerqueira G.C."/>
            <person name="Chen F."/>
            <person name="Chen W."/>
            <person name="Choi C."/>
            <person name="Clum A."/>
            <person name="Dos Santos R.A."/>
            <person name="Damasio A.R."/>
            <person name="Diallinas G."/>
            <person name="Emri T."/>
            <person name="Fekete E."/>
            <person name="Flipphi M."/>
            <person name="Freyberg S."/>
            <person name="Gallo A."/>
            <person name="Gournas C."/>
            <person name="Habgood R."/>
            <person name="Hainaut M."/>
            <person name="Harispe M.L."/>
            <person name="Henrissat B."/>
            <person name="Hilden K.S."/>
            <person name="Hope R."/>
            <person name="Hossain A."/>
            <person name="Karabika E."/>
            <person name="Karaffa L."/>
            <person name="Karanyi Z."/>
            <person name="Krasevec N."/>
            <person name="Kuo A."/>
            <person name="Kusch H."/>
            <person name="LaButti K."/>
            <person name="Lagendijk E.L."/>
            <person name="Lapidus A."/>
            <person name="Levasseur A."/>
            <person name="Lindquist E."/>
            <person name="Lipzen A."/>
            <person name="Logrieco A.F."/>
            <person name="MacCabe A."/>
            <person name="Maekelae M.R."/>
            <person name="Malavazi I."/>
            <person name="Melin P."/>
            <person name="Meyer V."/>
            <person name="Mielnichuk N."/>
            <person name="Miskei M."/>
            <person name="Molnar A.P."/>
            <person name="Mule G."/>
            <person name="Ngan C.Y."/>
            <person name="Orejas M."/>
            <person name="Orosz E."/>
            <person name="Ouedraogo J.P."/>
            <person name="Overkamp K.M."/>
            <person name="Park H.-S."/>
            <person name="Perrone G."/>
            <person name="Piumi F."/>
            <person name="Punt P.J."/>
            <person name="Ram A.F."/>
            <person name="Ramon A."/>
            <person name="Rauscher S."/>
            <person name="Record E."/>
            <person name="Riano-Pachon D.M."/>
            <person name="Robert V."/>
            <person name="Roehrig J."/>
            <person name="Ruller R."/>
            <person name="Salamov A."/>
            <person name="Salih N.S."/>
            <person name="Samson R.A."/>
            <person name="Sandor E."/>
            <person name="Sanguinetti M."/>
            <person name="Schuetze T."/>
            <person name="Sepcic K."/>
            <person name="Shelest E."/>
            <person name="Sherlock G."/>
            <person name="Sophianopoulou V."/>
            <person name="Squina F.M."/>
            <person name="Sun H."/>
            <person name="Susca A."/>
            <person name="Todd R.B."/>
            <person name="Tsang A."/>
            <person name="Unkles S.E."/>
            <person name="van de Wiele N."/>
            <person name="van Rossen-Uffink D."/>
            <person name="Oliveira J.V."/>
            <person name="Vesth T.C."/>
            <person name="Visser J."/>
            <person name="Yu J.-H."/>
            <person name="Zhou M."/>
            <person name="Andersen M.R."/>
            <person name="Archer D.B."/>
            <person name="Baker S.E."/>
            <person name="Benoit I."/>
            <person name="Brakhage A.A."/>
            <person name="Braus G.H."/>
            <person name="Fischer R."/>
            <person name="Frisvad J.C."/>
            <person name="Goldman G.H."/>
            <person name="Houbraken J."/>
            <person name="Oakley B."/>
            <person name="Pocsi I."/>
            <person name="Scazzocchio C."/>
            <person name="Seiboth B."/>
            <person name="vanKuyk P.A."/>
            <person name="Wortman J."/>
            <person name="Dyer P.S."/>
            <person name="Grigoriev I.V."/>
        </authorList>
    </citation>
    <scope>NUCLEOTIDE SEQUENCE [LARGE SCALE GENOMIC DNA]</scope>
    <source>
        <strain evidence="4">CBS 101740 / IMI 381727 / IBT 21946</strain>
    </source>
</reference>
<dbReference type="GeneID" id="93580527"/>
<dbReference type="VEuPathDB" id="FungiDB:ASPBRDRAFT_593403"/>
<accession>A0A1L9UGS6</accession>
<keyword evidence="2" id="KW-0812">Transmembrane</keyword>
<keyword evidence="2" id="KW-0472">Membrane</keyword>
<feature type="region of interest" description="Disordered" evidence="1">
    <location>
        <begin position="1"/>
        <end position="52"/>
    </location>
</feature>